<evidence type="ECO:0000313" key="3">
    <source>
        <dbReference type="EMBL" id="MXO60666.1"/>
    </source>
</evidence>
<accession>A0A6I4T0C7</accession>
<name>A0A6I4T0C7_9SPHN</name>
<dbReference type="InterPro" id="IPR012349">
    <property type="entry name" value="Split_barrel_FMN-bd"/>
</dbReference>
<dbReference type="Proteomes" id="UP000433652">
    <property type="component" value="Unassembled WGS sequence"/>
</dbReference>
<dbReference type="GO" id="GO:0006208">
    <property type="term" value="P:pyrimidine nucleobase catabolic process"/>
    <property type="evidence" value="ECO:0007669"/>
    <property type="project" value="TreeGrafter"/>
</dbReference>
<sequence>MRRLAASVHVVTCDHAGDRLGCTATAVCSLSDQPPSLLVCLNQKSQTASGIKASGRFAVNVLASDDRAVAAHFASRASSAEKFARGEWLAAPNGAPLLSSALVSFACSVEDIVSAGSHWMIVGSIEAISLGDEERASLLYSHGNYGSFSSRSPQELQA</sequence>
<dbReference type="SMART" id="SM00903">
    <property type="entry name" value="Flavin_Reduct"/>
    <property type="match status" value="1"/>
</dbReference>
<gene>
    <name evidence="3" type="ORF">GRI89_14065</name>
</gene>
<dbReference type="PANTHER" id="PTHR30466:SF1">
    <property type="entry name" value="FMN REDUCTASE (NADH) RUTF"/>
    <property type="match status" value="1"/>
</dbReference>
<organism evidence="3 4">
    <name type="scientific">Croceibacterium salegens</name>
    <dbReference type="NCBI Taxonomy" id="1737568"/>
    <lineage>
        <taxon>Bacteria</taxon>
        <taxon>Pseudomonadati</taxon>
        <taxon>Pseudomonadota</taxon>
        <taxon>Alphaproteobacteria</taxon>
        <taxon>Sphingomonadales</taxon>
        <taxon>Erythrobacteraceae</taxon>
        <taxon>Croceibacterium</taxon>
    </lineage>
</organism>
<evidence type="ECO:0000259" key="2">
    <source>
        <dbReference type="SMART" id="SM00903"/>
    </source>
</evidence>
<dbReference type="InterPro" id="IPR050268">
    <property type="entry name" value="NADH-dep_flavin_reductase"/>
</dbReference>
<dbReference type="RefSeq" id="WP_159796946.1">
    <property type="nucleotide sequence ID" value="NZ_WTYM01000054.1"/>
</dbReference>
<dbReference type="GO" id="GO:0010181">
    <property type="term" value="F:FMN binding"/>
    <property type="evidence" value="ECO:0007669"/>
    <property type="project" value="InterPro"/>
</dbReference>
<dbReference type="GO" id="GO:0042602">
    <property type="term" value="F:riboflavin reductase (NADPH) activity"/>
    <property type="evidence" value="ECO:0007669"/>
    <property type="project" value="TreeGrafter"/>
</dbReference>
<dbReference type="AlphaFoldDB" id="A0A6I4T0C7"/>
<reference evidence="3 4" key="1">
    <citation type="submission" date="2019-12" db="EMBL/GenBank/DDBJ databases">
        <title>Genomic-based taxomic classification of the family Erythrobacteraceae.</title>
        <authorList>
            <person name="Xu L."/>
        </authorList>
    </citation>
    <scope>NUCLEOTIDE SEQUENCE [LARGE SCALE GENOMIC DNA]</scope>
    <source>
        <strain evidence="3 4">MCCC 1K01500</strain>
    </source>
</reference>
<dbReference type="EMBL" id="WTYM01000054">
    <property type="protein sequence ID" value="MXO60666.1"/>
    <property type="molecule type" value="Genomic_DNA"/>
</dbReference>
<feature type="domain" description="Flavin reductase like" evidence="2">
    <location>
        <begin position="1"/>
        <end position="147"/>
    </location>
</feature>
<keyword evidence="4" id="KW-1185">Reference proteome</keyword>
<dbReference type="InterPro" id="IPR002563">
    <property type="entry name" value="Flavin_Rdtase-like_dom"/>
</dbReference>
<proteinExistence type="predicted"/>
<dbReference type="PANTHER" id="PTHR30466">
    <property type="entry name" value="FLAVIN REDUCTASE"/>
    <property type="match status" value="1"/>
</dbReference>
<evidence type="ECO:0000313" key="4">
    <source>
        <dbReference type="Proteomes" id="UP000433652"/>
    </source>
</evidence>
<protein>
    <submittedName>
        <fullName evidence="3">Flavin reductase</fullName>
    </submittedName>
</protein>
<keyword evidence="1" id="KW-0560">Oxidoreductase</keyword>
<dbReference type="OrthoDB" id="9789254at2"/>
<evidence type="ECO:0000256" key="1">
    <source>
        <dbReference type="ARBA" id="ARBA00023002"/>
    </source>
</evidence>
<dbReference type="Pfam" id="PF01613">
    <property type="entry name" value="Flavin_Reduct"/>
    <property type="match status" value="1"/>
</dbReference>
<comment type="caution">
    <text evidence="3">The sequence shown here is derived from an EMBL/GenBank/DDBJ whole genome shotgun (WGS) entry which is preliminary data.</text>
</comment>
<dbReference type="Gene3D" id="2.30.110.10">
    <property type="entry name" value="Electron Transport, Fmn-binding Protein, Chain A"/>
    <property type="match status" value="1"/>
</dbReference>
<dbReference type="SUPFAM" id="SSF50475">
    <property type="entry name" value="FMN-binding split barrel"/>
    <property type="match status" value="1"/>
</dbReference>